<dbReference type="Proteomes" id="UP000237104">
    <property type="component" value="Unassembled WGS sequence"/>
</dbReference>
<evidence type="ECO:0000313" key="3">
    <source>
        <dbReference type="EMBL" id="POH66329.1"/>
    </source>
</evidence>
<dbReference type="InterPro" id="IPR009597">
    <property type="entry name" value="DUF1206"/>
</dbReference>
<organism evidence="3 4">
    <name type="scientific">Cryobacterium zongtaii</name>
    <dbReference type="NCBI Taxonomy" id="1259217"/>
    <lineage>
        <taxon>Bacteria</taxon>
        <taxon>Bacillati</taxon>
        <taxon>Actinomycetota</taxon>
        <taxon>Actinomycetes</taxon>
        <taxon>Micrococcales</taxon>
        <taxon>Microbacteriaceae</taxon>
        <taxon>Cryobacterium</taxon>
    </lineage>
</organism>
<dbReference type="OrthoDB" id="4989054at2"/>
<keyword evidence="1" id="KW-1133">Transmembrane helix</keyword>
<gene>
    <name evidence="3" type="ORF">C3B59_07795</name>
</gene>
<protein>
    <recommendedName>
        <fullName evidence="2">DUF1206 domain-containing protein</fullName>
    </recommendedName>
</protein>
<sequence length="294" mass="30646">MTDIPAGRAADPAVDHAVDHAVDQAVEARERLKQAARRAHRSRSVRASARLGLLANGLVHALIGGIGLRIANGQPGEADQLGALSAIANGPGGIAVLWLSTVSLWGLALWQGTNAAFSVAPNRRVLVFRRCLNVGKALGFALLGTVTFAVALGARAGGAETVRRADDAIVESPVGLFLLLVVGSTVAIIGGGLVWRGLRRNFREELRYLWGPTKLIVLGLGVFGHVAKGVAFLVTGGLLLAAAVFADERWVGGLDAGLRYLLTLQSGPILLNVVAAGLIAFGLHLVARAAFLRH</sequence>
<keyword evidence="1" id="KW-0812">Transmembrane</keyword>
<feature type="domain" description="DUF1206" evidence="2">
    <location>
        <begin position="51"/>
        <end position="117"/>
    </location>
</feature>
<feature type="transmembrane region" description="Helical" evidence="1">
    <location>
        <begin position="215"/>
        <end position="246"/>
    </location>
</feature>
<dbReference type="AlphaFoldDB" id="A0A2S3ZG92"/>
<accession>A0A2S3ZG92</accession>
<feature type="transmembrane region" description="Helical" evidence="1">
    <location>
        <begin position="266"/>
        <end position="287"/>
    </location>
</feature>
<feature type="transmembrane region" description="Helical" evidence="1">
    <location>
        <begin position="131"/>
        <end position="154"/>
    </location>
</feature>
<feature type="transmembrane region" description="Helical" evidence="1">
    <location>
        <begin position="51"/>
        <end position="71"/>
    </location>
</feature>
<keyword evidence="1" id="KW-0472">Membrane</keyword>
<evidence type="ECO:0000313" key="4">
    <source>
        <dbReference type="Proteomes" id="UP000237104"/>
    </source>
</evidence>
<reference evidence="3 4" key="1">
    <citation type="submission" date="2018-01" db="EMBL/GenBank/DDBJ databases">
        <title>Cryobacterium sp. nov., from glaciers in China.</title>
        <authorList>
            <person name="Liu Q."/>
            <person name="Xin Y.-H."/>
        </authorList>
    </citation>
    <scope>NUCLEOTIDE SEQUENCE [LARGE SCALE GENOMIC DNA]</scope>
    <source>
        <strain evidence="3 4">TMB1-8</strain>
    </source>
</reference>
<feature type="transmembrane region" description="Helical" evidence="1">
    <location>
        <begin position="174"/>
        <end position="195"/>
    </location>
</feature>
<dbReference type="RefSeq" id="WP_103430792.1">
    <property type="nucleotide sequence ID" value="NZ_PPXF01000037.1"/>
</dbReference>
<dbReference type="EMBL" id="PPXF01000037">
    <property type="protein sequence ID" value="POH66329.1"/>
    <property type="molecule type" value="Genomic_DNA"/>
</dbReference>
<feature type="transmembrane region" description="Helical" evidence="1">
    <location>
        <begin position="91"/>
        <end position="110"/>
    </location>
</feature>
<dbReference type="Pfam" id="PF06724">
    <property type="entry name" value="DUF1206"/>
    <property type="match status" value="2"/>
</dbReference>
<evidence type="ECO:0000259" key="2">
    <source>
        <dbReference type="Pfam" id="PF06724"/>
    </source>
</evidence>
<name>A0A2S3ZG92_9MICO</name>
<evidence type="ECO:0000256" key="1">
    <source>
        <dbReference type="SAM" id="Phobius"/>
    </source>
</evidence>
<feature type="domain" description="DUF1206" evidence="2">
    <location>
        <begin position="223"/>
        <end position="290"/>
    </location>
</feature>
<proteinExistence type="predicted"/>
<comment type="caution">
    <text evidence="3">The sequence shown here is derived from an EMBL/GenBank/DDBJ whole genome shotgun (WGS) entry which is preliminary data.</text>
</comment>